<evidence type="ECO:0000313" key="9">
    <source>
        <dbReference type="Proteomes" id="UP000053257"/>
    </source>
</evidence>
<evidence type="ECO:0000259" key="7">
    <source>
        <dbReference type="PROSITE" id="PS51387"/>
    </source>
</evidence>
<organism evidence="8 9">
    <name type="scientific">Phlebiopsis gigantea (strain 11061_1 CR5-6)</name>
    <name type="common">White-rot fungus</name>
    <name type="synonym">Peniophora gigantea</name>
    <dbReference type="NCBI Taxonomy" id="745531"/>
    <lineage>
        <taxon>Eukaryota</taxon>
        <taxon>Fungi</taxon>
        <taxon>Dikarya</taxon>
        <taxon>Basidiomycota</taxon>
        <taxon>Agaricomycotina</taxon>
        <taxon>Agaricomycetes</taxon>
        <taxon>Polyporales</taxon>
        <taxon>Phanerochaetaceae</taxon>
        <taxon>Phlebiopsis</taxon>
    </lineage>
</organism>
<dbReference type="Gene3D" id="3.30.43.10">
    <property type="entry name" value="Uridine Diphospho-n-acetylenolpyruvylglucosamine Reductase, domain 2"/>
    <property type="match status" value="1"/>
</dbReference>
<dbReference type="PANTHER" id="PTHR42973">
    <property type="entry name" value="BINDING OXIDOREDUCTASE, PUTATIVE (AFU_ORTHOLOGUE AFUA_1G17690)-RELATED"/>
    <property type="match status" value="1"/>
</dbReference>
<dbReference type="EMBL" id="KN840471">
    <property type="protein sequence ID" value="KIP09058.1"/>
    <property type="molecule type" value="Genomic_DNA"/>
</dbReference>
<keyword evidence="3" id="KW-0285">Flavoprotein</keyword>
<evidence type="ECO:0000256" key="5">
    <source>
        <dbReference type="ARBA" id="ARBA00023002"/>
    </source>
</evidence>
<comment type="cofactor">
    <cofactor evidence="1">
        <name>FAD</name>
        <dbReference type="ChEBI" id="CHEBI:57692"/>
    </cofactor>
</comment>
<comment type="similarity">
    <text evidence="2">Belongs to the oxygen-dependent FAD-linked oxidoreductase family.</text>
</comment>
<feature type="compositionally biased region" description="Low complexity" evidence="6">
    <location>
        <begin position="257"/>
        <end position="272"/>
    </location>
</feature>
<dbReference type="SUPFAM" id="SSF56176">
    <property type="entry name" value="FAD-binding/transporter-associated domain-like"/>
    <property type="match status" value="2"/>
</dbReference>
<dbReference type="OrthoDB" id="9996127at2759"/>
<evidence type="ECO:0000313" key="8">
    <source>
        <dbReference type="EMBL" id="KIP09058.1"/>
    </source>
</evidence>
<reference evidence="8 9" key="1">
    <citation type="journal article" date="2014" name="PLoS Genet.">
        <title>Analysis of the Phlebiopsis gigantea genome, transcriptome and secretome provides insight into its pioneer colonization strategies of wood.</title>
        <authorList>
            <person name="Hori C."/>
            <person name="Ishida T."/>
            <person name="Igarashi K."/>
            <person name="Samejima M."/>
            <person name="Suzuki H."/>
            <person name="Master E."/>
            <person name="Ferreira P."/>
            <person name="Ruiz-Duenas F.J."/>
            <person name="Held B."/>
            <person name="Canessa P."/>
            <person name="Larrondo L.F."/>
            <person name="Schmoll M."/>
            <person name="Druzhinina I.S."/>
            <person name="Kubicek C.P."/>
            <person name="Gaskell J.A."/>
            <person name="Kersten P."/>
            <person name="St John F."/>
            <person name="Glasner J."/>
            <person name="Sabat G."/>
            <person name="Splinter BonDurant S."/>
            <person name="Syed K."/>
            <person name="Yadav J."/>
            <person name="Mgbeahuruike A.C."/>
            <person name="Kovalchuk A."/>
            <person name="Asiegbu F.O."/>
            <person name="Lackner G."/>
            <person name="Hoffmeister D."/>
            <person name="Rencoret J."/>
            <person name="Gutierrez A."/>
            <person name="Sun H."/>
            <person name="Lindquist E."/>
            <person name="Barry K."/>
            <person name="Riley R."/>
            <person name="Grigoriev I.V."/>
            <person name="Henrissat B."/>
            <person name="Kues U."/>
            <person name="Berka R.M."/>
            <person name="Martinez A.T."/>
            <person name="Covert S.F."/>
            <person name="Blanchette R.A."/>
            <person name="Cullen D."/>
        </authorList>
    </citation>
    <scope>NUCLEOTIDE SEQUENCE [LARGE SCALE GENOMIC DNA]</scope>
    <source>
        <strain evidence="8 9">11061_1 CR5-6</strain>
    </source>
</reference>
<keyword evidence="4" id="KW-0274">FAD</keyword>
<feature type="compositionally biased region" description="Basic and acidic residues" evidence="6">
    <location>
        <begin position="152"/>
        <end position="168"/>
    </location>
</feature>
<dbReference type="HOGENOM" id="CLU_008737_0_0_1"/>
<keyword evidence="9" id="KW-1185">Reference proteome</keyword>
<feature type="compositionally biased region" description="Low complexity" evidence="6">
    <location>
        <begin position="229"/>
        <end position="248"/>
    </location>
</feature>
<evidence type="ECO:0000256" key="6">
    <source>
        <dbReference type="SAM" id="MobiDB-lite"/>
    </source>
</evidence>
<sequence>MPSPPATNLQRLRDDLAAIVKGPVLLPDDPLFVERSKTFNGKLKPNQRLVASPLDAHDVSAIIKFCIAHDLSPSVRAGGYGIAGWAVAGDIVVDMSLLREMSIETPTVREDGTHTWTRLRDMMPPVVQEGGGAAQVPPVRPAAERTTSTKRRREDSPEDISHSDNGLDSHLRNYAAASQSVARFLHGPALPAEDGEEPRRRPTNRRRTEISAVSDHDVPHLSMPPLTARQASAESSSSSSQGRSSNSGMGTDGRALSTSTDMSSPTDTPVDSADPQAASNDFVPSHGPSATRDPFGYLSSGPAAPPQVVYSGFRAFPSSTGPVNMFGHPIAMQPPNIFSSVPSAFPQYGLPGTLGHIGNMARAKPVHTHAYVTIGAGIKQKEVDVYTASHPLEGVSGVSGAVEQGLVPYHVPTAAHPVGSSIMILTGFGFLSRLHGLSIDNVVEMEMVLADGRIVIVSEEEHPELWWAIRGAGPAFGIITRYKVKAFPVPVVFAGNLIYRFHRATAPSLIKHFRDCIKGAPRELYANVLLTAGPADKDSLVVIQMCYLGPKEQGAAYLQAISSWDGERCLLNEVNEKSFLYQQDSIAQILRGKAGRQWYLRSSLIHSLPDEVIHKTVMQFADTPIGCTWIFELSGGAIADFEDTCLPKEQREATWTVAALHQWEMGIDDPRCITTAEDWMAETIKSVSVGGPFPAFLGRHESPARTMACYGKHWTRLAALKREYDPANVFKNNFWPVDKDGAPIALLDNEPPSPSMTPWQTSQS</sequence>
<dbReference type="InterPro" id="IPR036318">
    <property type="entry name" value="FAD-bd_PCMH-like_sf"/>
</dbReference>
<protein>
    <recommendedName>
        <fullName evidence="7">FAD-binding PCMH-type domain-containing protein</fullName>
    </recommendedName>
</protein>
<proteinExistence type="inferred from homology"/>
<evidence type="ECO:0000256" key="4">
    <source>
        <dbReference type="ARBA" id="ARBA00022827"/>
    </source>
</evidence>
<accession>A0A0C3PPW0</accession>
<evidence type="ECO:0000256" key="3">
    <source>
        <dbReference type="ARBA" id="ARBA00022630"/>
    </source>
</evidence>
<dbReference type="InterPro" id="IPR016166">
    <property type="entry name" value="FAD-bd_PCMH"/>
</dbReference>
<dbReference type="PANTHER" id="PTHR42973:SF39">
    <property type="entry name" value="FAD-BINDING PCMH-TYPE DOMAIN-CONTAINING PROTEIN"/>
    <property type="match status" value="1"/>
</dbReference>
<dbReference type="STRING" id="745531.A0A0C3PPW0"/>
<dbReference type="Pfam" id="PF08031">
    <property type="entry name" value="BBE"/>
    <property type="match status" value="1"/>
</dbReference>
<dbReference type="InterPro" id="IPR016169">
    <property type="entry name" value="FAD-bd_PCMH_sub2"/>
</dbReference>
<feature type="compositionally biased region" description="Basic and acidic residues" evidence="6">
    <location>
        <begin position="206"/>
        <end position="219"/>
    </location>
</feature>
<dbReference type="GO" id="GO:0016491">
    <property type="term" value="F:oxidoreductase activity"/>
    <property type="evidence" value="ECO:0007669"/>
    <property type="project" value="UniProtKB-KW"/>
</dbReference>
<dbReference type="InterPro" id="IPR012951">
    <property type="entry name" value="BBE"/>
</dbReference>
<feature type="region of interest" description="Disordered" evidence="6">
    <location>
        <begin position="127"/>
        <end position="168"/>
    </location>
</feature>
<keyword evidence="5" id="KW-0560">Oxidoreductase</keyword>
<dbReference type="Gene3D" id="3.30.465.10">
    <property type="match status" value="1"/>
</dbReference>
<dbReference type="AlphaFoldDB" id="A0A0C3PPW0"/>
<dbReference type="GO" id="GO:0071949">
    <property type="term" value="F:FAD binding"/>
    <property type="evidence" value="ECO:0007669"/>
    <property type="project" value="InterPro"/>
</dbReference>
<dbReference type="Gene3D" id="3.40.462.20">
    <property type="match status" value="1"/>
</dbReference>
<dbReference type="InterPro" id="IPR050416">
    <property type="entry name" value="FAD-linked_Oxidoreductase"/>
</dbReference>
<evidence type="ECO:0000256" key="1">
    <source>
        <dbReference type="ARBA" id="ARBA00001974"/>
    </source>
</evidence>
<name>A0A0C3PPW0_PHLG1</name>
<dbReference type="PROSITE" id="PS51387">
    <property type="entry name" value="FAD_PCMH"/>
    <property type="match status" value="1"/>
</dbReference>
<dbReference type="Proteomes" id="UP000053257">
    <property type="component" value="Unassembled WGS sequence"/>
</dbReference>
<evidence type="ECO:0000256" key="2">
    <source>
        <dbReference type="ARBA" id="ARBA00005466"/>
    </source>
</evidence>
<gene>
    <name evidence="8" type="ORF">PHLGIDRAFT_29281</name>
</gene>
<feature type="domain" description="FAD-binding PCMH-type" evidence="7">
    <location>
        <begin position="302"/>
        <end position="489"/>
    </location>
</feature>
<dbReference type="InterPro" id="IPR016167">
    <property type="entry name" value="FAD-bd_PCMH_sub1"/>
</dbReference>
<feature type="region of interest" description="Disordered" evidence="6">
    <location>
        <begin position="187"/>
        <end position="299"/>
    </location>
</feature>